<feature type="transmembrane region" description="Helical" evidence="1">
    <location>
        <begin position="54"/>
        <end position="73"/>
    </location>
</feature>
<proteinExistence type="predicted"/>
<protein>
    <submittedName>
        <fullName evidence="2">Uncharacterized protein</fullName>
    </submittedName>
</protein>
<keyword evidence="1" id="KW-1133">Transmembrane helix</keyword>
<dbReference type="RefSeq" id="WP_062288969.1">
    <property type="nucleotide sequence ID" value="NZ_CP013200.1"/>
</dbReference>
<gene>
    <name evidence="2" type="ORF">AS189_11605</name>
</gene>
<evidence type="ECO:0000313" key="2">
    <source>
        <dbReference type="EMBL" id="ALO67021.1"/>
    </source>
</evidence>
<dbReference type="AlphaFoldDB" id="A0A0S2LZW7"/>
<accession>A0A0S2LZW7</accession>
<evidence type="ECO:0000256" key="1">
    <source>
        <dbReference type="SAM" id="Phobius"/>
    </source>
</evidence>
<name>A0A0S2LZW7_9MICC</name>
<reference evidence="2 3" key="2">
    <citation type="journal article" date="2016" name="J. Biotechnol.">
        <title>Complete genome sequence of Arthrobacter alpinus ERGS4:06, a yellow pigmented bacterium tolerant to cold and radiations isolated from Sikkim Himalaya.</title>
        <authorList>
            <person name="Kumar R."/>
            <person name="Singh D."/>
            <person name="Swarnkar M.K."/>
            <person name="Singh A.K."/>
            <person name="Kumar S."/>
        </authorList>
    </citation>
    <scope>NUCLEOTIDE SEQUENCE [LARGE SCALE GENOMIC DNA]</scope>
    <source>
        <strain evidence="2 3">ERGS4:06</strain>
    </source>
</reference>
<dbReference type="EMBL" id="CP013200">
    <property type="protein sequence ID" value="ALO67021.1"/>
    <property type="molecule type" value="Genomic_DNA"/>
</dbReference>
<reference evidence="3" key="1">
    <citation type="submission" date="2015-11" db="EMBL/GenBank/DDBJ databases">
        <authorList>
            <person name="Kumar R."/>
            <person name="Singh D."/>
            <person name="Swarnkar M.K."/>
            <person name="Singh A.K."/>
            <person name="Kumar S."/>
        </authorList>
    </citation>
    <scope>NUCLEOTIDE SEQUENCE [LARGE SCALE GENOMIC DNA]</scope>
    <source>
        <strain evidence="3">ERGS4:06</strain>
    </source>
</reference>
<evidence type="ECO:0000313" key="3">
    <source>
        <dbReference type="Proteomes" id="UP000059574"/>
    </source>
</evidence>
<dbReference type="Proteomes" id="UP000059574">
    <property type="component" value="Chromosome"/>
</dbReference>
<sequence length="78" mass="8682">MENNVAVGLSVTVIAIAVLAVLDAWVYLDARSQAQKNHPVSVQIGSLVIEEPRAWFTFCVVLFAFFFPLYLVARRTKA</sequence>
<keyword evidence="1" id="KW-0812">Transmembrane</keyword>
<feature type="transmembrane region" description="Helical" evidence="1">
    <location>
        <begin position="7"/>
        <end position="28"/>
    </location>
</feature>
<keyword evidence="1" id="KW-0472">Membrane</keyword>
<organism evidence="2 3">
    <name type="scientific">Arthrobacter alpinus</name>
    <dbReference type="NCBI Taxonomy" id="656366"/>
    <lineage>
        <taxon>Bacteria</taxon>
        <taxon>Bacillati</taxon>
        <taxon>Actinomycetota</taxon>
        <taxon>Actinomycetes</taxon>
        <taxon>Micrococcales</taxon>
        <taxon>Micrococcaceae</taxon>
        <taxon>Arthrobacter</taxon>
    </lineage>
</organism>
<dbReference type="OrthoDB" id="9944798at2"/>